<accession>A0A4U6SXY3</accession>
<gene>
    <name evidence="2" type="ORF">SEVIR_9G255633v2</name>
</gene>
<evidence type="ECO:0000313" key="2">
    <source>
        <dbReference type="EMBL" id="TKV93840.1"/>
    </source>
</evidence>
<reference evidence="2" key="1">
    <citation type="submission" date="2019-03" db="EMBL/GenBank/DDBJ databases">
        <title>WGS assembly of Setaria viridis.</title>
        <authorList>
            <person name="Huang P."/>
            <person name="Jenkins J."/>
            <person name="Grimwood J."/>
            <person name="Barry K."/>
            <person name="Healey A."/>
            <person name="Mamidi S."/>
            <person name="Sreedasyam A."/>
            <person name="Shu S."/>
            <person name="Feldman M."/>
            <person name="Wu J."/>
            <person name="Yu Y."/>
            <person name="Chen C."/>
            <person name="Johnson J."/>
            <person name="Rokhsar D."/>
            <person name="Baxter I."/>
            <person name="Schmutz J."/>
            <person name="Brutnell T."/>
            <person name="Kellogg E."/>
        </authorList>
    </citation>
    <scope>NUCLEOTIDE SEQUENCE [LARGE SCALE GENOMIC DNA]</scope>
</reference>
<feature type="compositionally biased region" description="Polar residues" evidence="1">
    <location>
        <begin position="9"/>
        <end position="25"/>
    </location>
</feature>
<proteinExistence type="predicted"/>
<evidence type="ECO:0000313" key="3">
    <source>
        <dbReference type="Proteomes" id="UP000298652"/>
    </source>
</evidence>
<feature type="region of interest" description="Disordered" evidence="1">
    <location>
        <begin position="1"/>
        <end position="73"/>
    </location>
</feature>
<name>A0A4U6SXY3_SETVI</name>
<feature type="region of interest" description="Disordered" evidence="1">
    <location>
        <begin position="94"/>
        <end position="120"/>
    </location>
</feature>
<organism evidence="2 3">
    <name type="scientific">Setaria viridis</name>
    <name type="common">Green bristlegrass</name>
    <name type="synonym">Setaria italica subsp. viridis</name>
    <dbReference type="NCBI Taxonomy" id="4556"/>
    <lineage>
        <taxon>Eukaryota</taxon>
        <taxon>Viridiplantae</taxon>
        <taxon>Streptophyta</taxon>
        <taxon>Embryophyta</taxon>
        <taxon>Tracheophyta</taxon>
        <taxon>Spermatophyta</taxon>
        <taxon>Magnoliopsida</taxon>
        <taxon>Liliopsida</taxon>
        <taxon>Poales</taxon>
        <taxon>Poaceae</taxon>
        <taxon>PACMAD clade</taxon>
        <taxon>Panicoideae</taxon>
        <taxon>Panicodae</taxon>
        <taxon>Paniceae</taxon>
        <taxon>Cenchrinae</taxon>
        <taxon>Setaria</taxon>
    </lineage>
</organism>
<sequence length="120" mass="12882">MRGKARAASCSSEASLPRVSKSSCGARSFGALRSSSGGRDNGEIRRIPRRAPLPWTTPPPSSSPRGTTPWSPHRPAVALLLRLGWREEEGEALGRALIRPPSEQRGAGLRAPPHDASRVR</sequence>
<protein>
    <submittedName>
        <fullName evidence="2">Uncharacterized protein</fullName>
    </submittedName>
</protein>
<dbReference type="EMBL" id="CM016560">
    <property type="protein sequence ID" value="TKV93840.1"/>
    <property type="molecule type" value="Genomic_DNA"/>
</dbReference>
<dbReference type="AlphaFoldDB" id="A0A4U6SXY3"/>
<evidence type="ECO:0000256" key="1">
    <source>
        <dbReference type="SAM" id="MobiDB-lite"/>
    </source>
</evidence>
<keyword evidence="3" id="KW-1185">Reference proteome</keyword>
<dbReference type="Proteomes" id="UP000298652">
    <property type="component" value="Chromosome 9"/>
</dbReference>
<dbReference type="Gramene" id="TKV93840">
    <property type="protein sequence ID" value="TKV93840"/>
    <property type="gene ID" value="SEVIR_9G255633v2"/>
</dbReference>